<reference evidence="14 15" key="2">
    <citation type="submission" date="2019-06" db="EMBL/GenBank/DDBJ databases">
        <title>Sequencing the genomes of 1000 actinobacteria strains.</title>
        <authorList>
            <person name="Klenk H.-P."/>
        </authorList>
    </citation>
    <scope>NUCLEOTIDE SEQUENCE [LARGE SCALE GENOMIC DNA]</scope>
    <source>
        <strain evidence="14 15">DSM 43866</strain>
    </source>
</reference>
<dbReference type="SUPFAM" id="SSF52402">
    <property type="entry name" value="Adenine nucleotide alpha hydrolases-like"/>
    <property type="match status" value="1"/>
</dbReference>
<dbReference type="Gene3D" id="3.40.50.620">
    <property type="entry name" value="HUPs"/>
    <property type="match status" value="2"/>
</dbReference>
<evidence type="ECO:0000313" key="15">
    <source>
        <dbReference type="Proteomes" id="UP000320239"/>
    </source>
</evidence>
<dbReference type="SUPFAM" id="SSF56235">
    <property type="entry name" value="N-terminal nucleophile aminohydrolases (Ntn hydrolases)"/>
    <property type="match status" value="1"/>
</dbReference>
<proteinExistence type="inferred from homology"/>
<feature type="binding site" evidence="10">
    <location>
        <position position="290"/>
    </location>
    <ligand>
        <name>ATP</name>
        <dbReference type="ChEBI" id="CHEBI:30616"/>
    </ligand>
</feature>
<keyword evidence="4 10" id="KW-0547">Nucleotide-binding</keyword>
<dbReference type="InterPro" id="IPR001962">
    <property type="entry name" value="Asn_synthase"/>
</dbReference>
<evidence type="ECO:0000256" key="3">
    <source>
        <dbReference type="ARBA" id="ARBA00012737"/>
    </source>
</evidence>
<dbReference type="PIRSF" id="PIRSF001589">
    <property type="entry name" value="Asn_synthetase_glu-h"/>
    <property type="match status" value="1"/>
</dbReference>
<evidence type="ECO:0000256" key="7">
    <source>
        <dbReference type="ARBA" id="ARBA00022962"/>
    </source>
</evidence>
<reference evidence="13" key="1">
    <citation type="journal article" date="2016" name="Appl. Microbiol. Biotechnol.">
        <title>A gene cluster for the biosynthesis of moenomycin family antibiotics in the genome of teicoplanin producer Actinoplanes teichomyceticus.</title>
        <authorList>
            <person name="Horbal L."/>
            <person name="Ostash B."/>
            <person name="Luzhetskyy A."/>
            <person name="Walker S."/>
            <person name="Kalinowski J."/>
            <person name="Fedorenko V."/>
        </authorList>
    </citation>
    <scope>NUCLEOTIDE SEQUENCE</scope>
    <source>
        <strain evidence="13">NRRL-B16726</strain>
    </source>
</reference>
<evidence type="ECO:0000313" key="14">
    <source>
        <dbReference type="EMBL" id="TWG14694.1"/>
    </source>
</evidence>
<protein>
    <recommendedName>
        <fullName evidence="3">asparagine synthase (glutamine-hydrolyzing)</fullName>
        <ecNumber evidence="3">6.3.5.4</ecNumber>
    </recommendedName>
</protein>
<dbReference type="EMBL" id="KU726098">
    <property type="protein sequence ID" value="ANQ31707.1"/>
    <property type="molecule type" value="Genomic_DNA"/>
</dbReference>
<keyword evidence="5 10" id="KW-0067">ATP-binding</keyword>
<evidence type="ECO:0000256" key="8">
    <source>
        <dbReference type="ARBA" id="ARBA00048741"/>
    </source>
</evidence>
<dbReference type="PROSITE" id="PS51278">
    <property type="entry name" value="GATASE_TYPE_2"/>
    <property type="match status" value="1"/>
</dbReference>
<dbReference type="InterPro" id="IPR051786">
    <property type="entry name" value="ASN_synthetase/amidase"/>
</dbReference>
<dbReference type="InterPro" id="IPR006426">
    <property type="entry name" value="Asn_synth_AEB"/>
</dbReference>
<dbReference type="PANTHER" id="PTHR43284">
    <property type="entry name" value="ASPARAGINE SYNTHETASE (GLUTAMINE-HYDROLYZING)"/>
    <property type="match status" value="1"/>
</dbReference>
<gene>
    <name evidence="13" type="primary">tchmF5</name>
    <name evidence="14" type="ORF">FHX34_1041000</name>
</gene>
<dbReference type="CDD" id="cd01991">
    <property type="entry name" value="Asn_synthase_B_C"/>
    <property type="match status" value="1"/>
</dbReference>
<dbReference type="GO" id="GO:0005829">
    <property type="term" value="C:cytosol"/>
    <property type="evidence" value="ECO:0007669"/>
    <property type="project" value="TreeGrafter"/>
</dbReference>
<dbReference type="InterPro" id="IPR029055">
    <property type="entry name" value="Ntn_hydrolases_N"/>
</dbReference>
<dbReference type="GO" id="GO:0005524">
    <property type="term" value="F:ATP binding"/>
    <property type="evidence" value="ECO:0007669"/>
    <property type="project" value="UniProtKB-KW"/>
</dbReference>
<feature type="binding site" evidence="10">
    <location>
        <position position="100"/>
    </location>
    <ligand>
        <name>L-glutamine</name>
        <dbReference type="ChEBI" id="CHEBI:58359"/>
    </ligand>
</feature>
<dbReference type="InterPro" id="IPR033738">
    <property type="entry name" value="AsnB_N"/>
</dbReference>
<dbReference type="Pfam" id="PF00733">
    <property type="entry name" value="Asn_synthase"/>
    <property type="match status" value="1"/>
</dbReference>
<evidence type="ECO:0000256" key="5">
    <source>
        <dbReference type="ARBA" id="ARBA00022840"/>
    </source>
</evidence>
<dbReference type="OrthoDB" id="9763290at2"/>
<evidence type="ECO:0000256" key="2">
    <source>
        <dbReference type="ARBA" id="ARBA00005752"/>
    </source>
</evidence>
<evidence type="ECO:0000259" key="12">
    <source>
        <dbReference type="PROSITE" id="PS51278"/>
    </source>
</evidence>
<feature type="domain" description="Glutamine amidotransferase type-2" evidence="12">
    <location>
        <begin position="2"/>
        <end position="213"/>
    </location>
</feature>
<feature type="site" description="Important for beta-aspartyl-AMP intermediate formation" evidence="11">
    <location>
        <position position="365"/>
    </location>
</feature>
<comment type="pathway">
    <text evidence="1">Amino-acid biosynthesis; L-asparagine biosynthesis; L-asparagine from L-aspartate (L-Gln route): step 1/1.</text>
</comment>
<keyword evidence="9" id="KW-0028">Amino-acid biosynthesis</keyword>
<keyword evidence="6 9" id="KW-0061">Asparagine biosynthesis</keyword>
<evidence type="ECO:0000256" key="9">
    <source>
        <dbReference type="PIRSR" id="PIRSR001589-1"/>
    </source>
</evidence>
<dbReference type="Pfam" id="PF13537">
    <property type="entry name" value="GATase_7"/>
    <property type="match status" value="1"/>
</dbReference>
<evidence type="ECO:0000313" key="13">
    <source>
        <dbReference type="EMBL" id="ANQ31707.1"/>
    </source>
</evidence>
<evidence type="ECO:0000256" key="10">
    <source>
        <dbReference type="PIRSR" id="PIRSR001589-2"/>
    </source>
</evidence>
<evidence type="ECO:0000256" key="1">
    <source>
        <dbReference type="ARBA" id="ARBA00005187"/>
    </source>
</evidence>
<dbReference type="EC" id="6.3.5.4" evidence="3"/>
<dbReference type="Proteomes" id="UP000320239">
    <property type="component" value="Unassembled WGS sequence"/>
</dbReference>
<dbReference type="SMR" id="A0A1B1ESM1"/>
<keyword evidence="15" id="KW-1185">Reference proteome</keyword>
<dbReference type="AlphaFoldDB" id="A0A1B1ESM1"/>
<dbReference type="InterPro" id="IPR017932">
    <property type="entry name" value="GATase_2_dom"/>
</dbReference>
<feature type="binding site" evidence="10">
    <location>
        <position position="263"/>
    </location>
    <ligand>
        <name>ATP</name>
        <dbReference type="ChEBI" id="CHEBI:30616"/>
    </ligand>
</feature>
<evidence type="ECO:0000256" key="11">
    <source>
        <dbReference type="PIRSR" id="PIRSR001589-3"/>
    </source>
</evidence>
<evidence type="ECO:0000256" key="6">
    <source>
        <dbReference type="ARBA" id="ARBA00022888"/>
    </source>
</evidence>
<dbReference type="NCBIfam" id="TIGR01536">
    <property type="entry name" value="asn_synth_AEB"/>
    <property type="match status" value="1"/>
</dbReference>
<evidence type="ECO:0000256" key="4">
    <source>
        <dbReference type="ARBA" id="ARBA00022741"/>
    </source>
</evidence>
<comment type="catalytic activity">
    <reaction evidence="8">
        <text>L-aspartate + L-glutamine + ATP + H2O = L-asparagine + L-glutamate + AMP + diphosphate + H(+)</text>
        <dbReference type="Rhea" id="RHEA:12228"/>
        <dbReference type="ChEBI" id="CHEBI:15377"/>
        <dbReference type="ChEBI" id="CHEBI:15378"/>
        <dbReference type="ChEBI" id="CHEBI:29985"/>
        <dbReference type="ChEBI" id="CHEBI:29991"/>
        <dbReference type="ChEBI" id="CHEBI:30616"/>
        <dbReference type="ChEBI" id="CHEBI:33019"/>
        <dbReference type="ChEBI" id="CHEBI:58048"/>
        <dbReference type="ChEBI" id="CHEBI:58359"/>
        <dbReference type="ChEBI" id="CHEBI:456215"/>
        <dbReference type="EC" id="6.3.5.4"/>
    </reaction>
</comment>
<dbReference type="RefSeq" id="WP_122980621.1">
    <property type="nucleotide sequence ID" value="NZ_BOMX01000004.1"/>
</dbReference>
<accession>A0A1B1ESM1</accession>
<sequence length="642" mass="69130">MCGFAGFSRAGLGVRESQDLALGMLAALRHRGPDGAAIGRHGELMLGHCALPFTDPAGGRQPLVTASGHVALVFNGEIYNFAELRRELLAGGAVLRTGSDTEVLAELLEREGVEALRRIRGMYAFAMHDRRTGRTVLARDPLGKKPLYYFHDGAGLIFASELGALRCHPRCPSEADPGAVADYLVLQAFPAPGTVLAGVRKVPPGAYLEWHAGTARTVVHWRPELPAERDRRPVPVVQRDLERVLRAAVAQRVHGTRSPLGVLLSGGLDSAVVAALAKQETGRAPATFSVGFTDPAFDETDAAAAVARHLGTEHHHWRLSPDDLVEGLHAGYARVDEPLADSSLLPTMLVCRMAGRHVRGVLTGDGADEMLLGYRYFQAERLLGWLGAVPRPALARLTAVLQRLPVRHGNLPATTVARRLGHALGCPPQRRFLLAGAPFQPAQVAGILAVAGEARPFARVDAAVAAHPGLGSLERSQLGIITHFLGDVILTKVDRASMLASIEARSPFLDEAVVQFCASLPVDRKLRRFTGKHLLRRVAAGMLPAATAYGVKTGFRAPIGSLLINELRPMLLDTLSRPRLDRHGLFRPAAVQRLVSEHLAGHADHARKLWALLCFQIWQDATPRPATGSRHGMHVTVTEGLS</sequence>
<dbReference type="CDD" id="cd00712">
    <property type="entry name" value="AsnB"/>
    <property type="match status" value="1"/>
</dbReference>
<dbReference type="GO" id="GO:0006529">
    <property type="term" value="P:asparagine biosynthetic process"/>
    <property type="evidence" value="ECO:0007669"/>
    <property type="project" value="UniProtKB-KW"/>
</dbReference>
<keyword evidence="7 9" id="KW-0315">Glutamine amidotransferase</keyword>
<dbReference type="Gene3D" id="3.60.20.10">
    <property type="entry name" value="Glutamine Phosphoribosylpyrophosphate, subunit 1, domain 1"/>
    <property type="match status" value="1"/>
</dbReference>
<dbReference type="InterPro" id="IPR014729">
    <property type="entry name" value="Rossmann-like_a/b/a_fold"/>
</dbReference>
<organism evidence="13">
    <name type="scientific">Actinoplanes teichomyceticus</name>
    <dbReference type="NCBI Taxonomy" id="1867"/>
    <lineage>
        <taxon>Bacteria</taxon>
        <taxon>Bacillati</taxon>
        <taxon>Actinomycetota</taxon>
        <taxon>Actinomycetes</taxon>
        <taxon>Micromonosporales</taxon>
        <taxon>Micromonosporaceae</taxon>
        <taxon>Actinoplanes</taxon>
    </lineage>
</organism>
<dbReference type="GO" id="GO:0004066">
    <property type="term" value="F:asparagine synthase (glutamine-hydrolyzing) activity"/>
    <property type="evidence" value="ECO:0007669"/>
    <property type="project" value="UniProtKB-EC"/>
</dbReference>
<dbReference type="PANTHER" id="PTHR43284:SF1">
    <property type="entry name" value="ASPARAGINE SYNTHETASE"/>
    <property type="match status" value="1"/>
</dbReference>
<feature type="active site" description="For GATase activity" evidence="9">
    <location>
        <position position="2"/>
    </location>
</feature>
<dbReference type="EMBL" id="VIWY01000004">
    <property type="protein sequence ID" value="TWG14694.1"/>
    <property type="molecule type" value="Genomic_DNA"/>
</dbReference>
<comment type="similarity">
    <text evidence="2">Belongs to the asparagine synthetase family.</text>
</comment>
<name>A0A1B1ESM1_ACTTI</name>